<proteinExistence type="predicted"/>
<dbReference type="CDD" id="cd03450">
    <property type="entry name" value="NodN"/>
    <property type="match status" value="1"/>
</dbReference>
<evidence type="ECO:0000259" key="1">
    <source>
        <dbReference type="Pfam" id="PF01575"/>
    </source>
</evidence>
<dbReference type="AlphaFoldDB" id="A0A5C9A6C0"/>
<dbReference type="InterPro" id="IPR029069">
    <property type="entry name" value="HotDog_dom_sf"/>
</dbReference>
<evidence type="ECO:0000313" key="3">
    <source>
        <dbReference type="Proteomes" id="UP000321933"/>
    </source>
</evidence>
<dbReference type="PANTHER" id="PTHR42993:SF1">
    <property type="entry name" value="MAOC-LIKE DEHYDRATASE DOMAIN-CONTAINING PROTEIN"/>
    <property type="match status" value="1"/>
</dbReference>
<dbReference type="InterPro" id="IPR002539">
    <property type="entry name" value="MaoC-like_dom"/>
</dbReference>
<dbReference type="InterPro" id="IPR039375">
    <property type="entry name" value="NodN-like"/>
</dbReference>
<protein>
    <submittedName>
        <fullName evidence="2">MaoC family dehydratase</fullName>
    </submittedName>
</protein>
<dbReference type="PANTHER" id="PTHR42993">
    <property type="entry name" value="MAOC-LIKE DEHYDRATASE DOMAIN-CONTAINING PROTEIN"/>
    <property type="match status" value="1"/>
</dbReference>
<accession>A0A5C9A6C0</accession>
<dbReference type="Pfam" id="PF01575">
    <property type="entry name" value="MaoC_dehydratas"/>
    <property type="match status" value="1"/>
</dbReference>
<organism evidence="2 3">
    <name type="scientific">Parahaliea aestuarii</name>
    <dbReference type="NCBI Taxonomy" id="1852021"/>
    <lineage>
        <taxon>Bacteria</taxon>
        <taxon>Pseudomonadati</taxon>
        <taxon>Pseudomonadota</taxon>
        <taxon>Gammaproteobacteria</taxon>
        <taxon>Cellvibrionales</taxon>
        <taxon>Halieaceae</taxon>
        <taxon>Parahaliea</taxon>
    </lineage>
</organism>
<keyword evidence="3" id="KW-1185">Reference proteome</keyword>
<reference evidence="2 3" key="1">
    <citation type="submission" date="2019-08" db="EMBL/GenBank/DDBJ databases">
        <title>Parahaliea maris sp. nov., isolated from the surface seawater.</title>
        <authorList>
            <person name="Liu Y."/>
        </authorList>
    </citation>
    <scope>NUCLEOTIDE SEQUENCE [LARGE SCALE GENOMIC DNA]</scope>
    <source>
        <strain evidence="2 3">S2-26</strain>
    </source>
</reference>
<dbReference type="SUPFAM" id="SSF54637">
    <property type="entry name" value="Thioesterase/thiol ester dehydrase-isomerase"/>
    <property type="match status" value="1"/>
</dbReference>
<sequence length="154" mass="17173">MAATLIPKDKMLEQKGRKFEPGPWVTLEQERINQFADCTEDHQFIHIDQEKAAKTPFGGTIAHGFLTLSMLVKMCEEATVVPDNIVMGINYGFNKVRFLAPVRAGKRVRAHCEIANVEAKDGNRFLITQSVSVEIEGEETPALVAEWLSMIVTA</sequence>
<dbReference type="RefSeq" id="WP_148062563.1">
    <property type="nucleotide sequence ID" value="NZ_VRYZ01000001.1"/>
</dbReference>
<dbReference type="EMBL" id="VRYZ01000001">
    <property type="protein sequence ID" value="TXS94721.1"/>
    <property type="molecule type" value="Genomic_DNA"/>
</dbReference>
<dbReference type="Proteomes" id="UP000321933">
    <property type="component" value="Unassembled WGS sequence"/>
</dbReference>
<gene>
    <name evidence="2" type="ORF">FVW59_02070</name>
</gene>
<comment type="caution">
    <text evidence="2">The sequence shown here is derived from an EMBL/GenBank/DDBJ whole genome shotgun (WGS) entry which is preliminary data.</text>
</comment>
<feature type="domain" description="MaoC-like" evidence="1">
    <location>
        <begin position="15"/>
        <end position="123"/>
    </location>
</feature>
<name>A0A5C9A6C0_9GAMM</name>
<evidence type="ECO:0000313" key="2">
    <source>
        <dbReference type="EMBL" id="TXS94721.1"/>
    </source>
</evidence>
<dbReference type="OrthoDB" id="9801735at2"/>
<dbReference type="Gene3D" id="3.10.129.10">
    <property type="entry name" value="Hotdog Thioesterase"/>
    <property type="match status" value="1"/>
</dbReference>